<evidence type="ECO:0000256" key="4">
    <source>
        <dbReference type="ARBA" id="ARBA00023014"/>
    </source>
</evidence>
<dbReference type="GO" id="GO:0046872">
    <property type="term" value="F:metal ion binding"/>
    <property type="evidence" value="ECO:0007669"/>
    <property type="project" value="UniProtKB-KW"/>
</dbReference>
<dbReference type="GO" id="GO:0051539">
    <property type="term" value="F:4 iron, 4 sulfur cluster binding"/>
    <property type="evidence" value="ECO:0007669"/>
    <property type="project" value="UniProtKB-KW"/>
</dbReference>
<dbReference type="STRING" id="177437.HRM2_00380"/>
<gene>
    <name evidence="6" type="ordered locus">HRM2_00380</name>
</gene>
<evidence type="ECO:0000256" key="1">
    <source>
        <dbReference type="ARBA" id="ARBA00022485"/>
    </source>
</evidence>
<evidence type="ECO:0000313" key="7">
    <source>
        <dbReference type="Proteomes" id="UP000000442"/>
    </source>
</evidence>
<protein>
    <submittedName>
        <fullName evidence="6">Predicted Fe-S cluster protein</fullName>
    </submittedName>
</protein>
<dbReference type="PROSITE" id="PS51656">
    <property type="entry name" value="4FE4S"/>
    <property type="match status" value="1"/>
</dbReference>
<dbReference type="Proteomes" id="UP000000442">
    <property type="component" value="Chromosome"/>
</dbReference>
<reference evidence="6 7" key="1">
    <citation type="journal article" date="2009" name="Environ. Microbiol.">
        <title>Genome sequence of Desulfobacterium autotrophicum HRM2, a marine sulfate reducer oxidizing organic carbon completely to carbon dioxide.</title>
        <authorList>
            <person name="Strittmatter A.W."/>
            <person name="Liesegang H."/>
            <person name="Rabus R."/>
            <person name="Decker I."/>
            <person name="Amann J."/>
            <person name="Andres S."/>
            <person name="Henne A."/>
            <person name="Fricke W.F."/>
            <person name="Martinez-Arias R."/>
            <person name="Bartels D."/>
            <person name="Goesmann A."/>
            <person name="Krause L."/>
            <person name="Puehler A."/>
            <person name="Klenk H.P."/>
            <person name="Richter M."/>
            <person name="Schuler M."/>
            <person name="Gloeckner F.O."/>
            <person name="Meyerdierks A."/>
            <person name="Gottschalk G."/>
            <person name="Amann R."/>
        </authorList>
    </citation>
    <scope>NUCLEOTIDE SEQUENCE [LARGE SCALE GENOMIC DNA]</scope>
    <source>
        <strain evidence="7">ATCC 43914 / DSM 3382 / HRM2</strain>
    </source>
</reference>
<evidence type="ECO:0000259" key="5">
    <source>
        <dbReference type="PROSITE" id="PS51656"/>
    </source>
</evidence>
<dbReference type="Gene3D" id="1.10.15.40">
    <property type="entry name" value="Electron transport complex subunit B, putative Fe-S cluster"/>
    <property type="match status" value="1"/>
</dbReference>
<organism evidence="6 7">
    <name type="scientific">Desulforapulum autotrophicum (strain ATCC 43914 / DSM 3382 / VKM B-1955 / HRM2)</name>
    <name type="common">Desulfobacterium autotrophicum</name>
    <dbReference type="NCBI Taxonomy" id="177437"/>
    <lineage>
        <taxon>Bacteria</taxon>
        <taxon>Pseudomonadati</taxon>
        <taxon>Thermodesulfobacteriota</taxon>
        <taxon>Desulfobacteria</taxon>
        <taxon>Desulfobacterales</taxon>
        <taxon>Desulfobacteraceae</taxon>
        <taxon>Desulforapulum</taxon>
    </lineage>
</organism>
<dbReference type="Pfam" id="PF04060">
    <property type="entry name" value="FeS"/>
    <property type="match status" value="1"/>
</dbReference>
<keyword evidence="1" id="KW-0004">4Fe-4S</keyword>
<dbReference type="EMBL" id="CP001087">
    <property type="protein sequence ID" value="ACN13161.1"/>
    <property type="molecule type" value="Genomic_DNA"/>
</dbReference>
<dbReference type="KEGG" id="dat:HRM2_00380"/>
<dbReference type="OrthoDB" id="9793312at2"/>
<sequence>MLLKSFRLEIVNNHCIPGAMSVNGIARLDQDVGCVIPYLNTALGGSQYVKDPPAVTFKTEGRLISVQPDRITVNAVKDREQALKIVEWIRREINETWDNRDEIRPSYKSPKKPVVIEILKYLPKTNCRECREPTCLVFALRLAEGAKSMDACPYLEGESKTALETYLSEFIFDD</sequence>
<name>C0QE44_DESAH</name>
<evidence type="ECO:0000256" key="3">
    <source>
        <dbReference type="ARBA" id="ARBA00023004"/>
    </source>
</evidence>
<dbReference type="HOGENOM" id="CLU_127723_0_0_7"/>
<proteinExistence type="predicted"/>
<evidence type="ECO:0000256" key="2">
    <source>
        <dbReference type="ARBA" id="ARBA00022723"/>
    </source>
</evidence>
<keyword evidence="7" id="KW-1185">Reference proteome</keyword>
<keyword evidence="2" id="KW-0479">Metal-binding</keyword>
<keyword evidence="4" id="KW-0411">Iron-sulfur</keyword>
<accession>C0QE44</accession>
<dbReference type="RefSeq" id="WP_012662412.1">
    <property type="nucleotide sequence ID" value="NC_012108.1"/>
</dbReference>
<feature type="domain" description="4Fe-4S" evidence="5">
    <location>
        <begin position="110"/>
        <end position="169"/>
    </location>
</feature>
<dbReference type="AlphaFoldDB" id="C0QE44"/>
<dbReference type="InterPro" id="IPR007202">
    <property type="entry name" value="4Fe-4S_dom"/>
</dbReference>
<keyword evidence="3" id="KW-0408">Iron</keyword>
<dbReference type="eggNOG" id="COG4871">
    <property type="taxonomic scope" value="Bacteria"/>
</dbReference>
<evidence type="ECO:0000313" key="6">
    <source>
        <dbReference type="EMBL" id="ACN13161.1"/>
    </source>
</evidence>